<organism evidence="1 2">
    <name type="scientific">Endocarpon pusillum</name>
    <dbReference type="NCBI Taxonomy" id="364733"/>
    <lineage>
        <taxon>Eukaryota</taxon>
        <taxon>Fungi</taxon>
        <taxon>Dikarya</taxon>
        <taxon>Ascomycota</taxon>
        <taxon>Pezizomycotina</taxon>
        <taxon>Eurotiomycetes</taxon>
        <taxon>Chaetothyriomycetidae</taxon>
        <taxon>Verrucariales</taxon>
        <taxon>Verrucariaceae</taxon>
        <taxon>Endocarpon</taxon>
    </lineage>
</organism>
<keyword evidence="2" id="KW-1185">Reference proteome</keyword>
<dbReference type="AlphaFoldDB" id="A0A8H7A8J8"/>
<proteinExistence type="predicted"/>
<gene>
    <name evidence="1" type="ORF">GJ744_005658</name>
</gene>
<accession>A0A8H7A8J8</accession>
<protein>
    <submittedName>
        <fullName evidence="1">Uncharacterized protein</fullName>
    </submittedName>
</protein>
<dbReference type="OrthoDB" id="5427503at2759"/>
<dbReference type="Proteomes" id="UP000606974">
    <property type="component" value="Unassembled WGS sequence"/>
</dbReference>
<evidence type="ECO:0000313" key="2">
    <source>
        <dbReference type="Proteomes" id="UP000606974"/>
    </source>
</evidence>
<name>A0A8H7A8J8_9EURO</name>
<reference evidence="1" key="1">
    <citation type="submission" date="2020-02" db="EMBL/GenBank/DDBJ databases">
        <authorList>
            <person name="Palmer J.M."/>
        </authorList>
    </citation>
    <scope>NUCLEOTIDE SEQUENCE</scope>
    <source>
        <strain evidence="1">EPUS1.4</strain>
        <tissue evidence="1">Thallus</tissue>
    </source>
</reference>
<evidence type="ECO:0000313" key="1">
    <source>
        <dbReference type="EMBL" id="KAF7502501.1"/>
    </source>
</evidence>
<dbReference type="EMBL" id="JAACFV010000245">
    <property type="protein sequence ID" value="KAF7502501.1"/>
    <property type="molecule type" value="Genomic_DNA"/>
</dbReference>
<sequence>MVRLSSVLQLVVDPFNTLFQLLILDAQDSFYNFSTPHVEELLNDESRNVYFCIDEAQCDLDESVTDGVEIPSSVALRHKCSIPRCSHFPLARHWEPVNFFITGTSLRMGDTISIIERVKYTFSFDRIVPKVKKHVDCPLSHDPRGLQEVVGATWNLR</sequence>
<comment type="caution">
    <text evidence="1">The sequence shown here is derived from an EMBL/GenBank/DDBJ whole genome shotgun (WGS) entry which is preliminary data.</text>
</comment>